<dbReference type="GO" id="GO:0016747">
    <property type="term" value="F:acyltransferase activity, transferring groups other than amino-acyl groups"/>
    <property type="evidence" value="ECO:0007669"/>
    <property type="project" value="InterPro"/>
</dbReference>
<dbReference type="RefSeq" id="WP_111750076.1">
    <property type="nucleotide sequence ID" value="NZ_PTPX01000013.1"/>
</dbReference>
<reference evidence="3" key="1">
    <citation type="submission" date="2018-02" db="EMBL/GenBank/DDBJ databases">
        <title>Glaesserella australis sp. nov., isolated from the lungs of pigs.</title>
        <authorList>
            <person name="Turni C."/>
            <person name="Christensen H."/>
        </authorList>
    </citation>
    <scope>NUCLEOTIDE SEQUENCE [LARGE SCALE GENOMIC DNA]</scope>
    <source>
        <strain evidence="3">HS4635</strain>
    </source>
</reference>
<feature type="domain" description="N-acetyltransferase" evidence="1">
    <location>
        <begin position="1"/>
        <end position="138"/>
    </location>
</feature>
<gene>
    <name evidence="2" type="ORF">C5N92_06730</name>
</gene>
<evidence type="ECO:0000313" key="3">
    <source>
        <dbReference type="Proteomes" id="UP000248689"/>
    </source>
</evidence>
<dbReference type="InterPro" id="IPR000182">
    <property type="entry name" value="GNAT_dom"/>
</dbReference>
<dbReference type="OrthoDB" id="9801656at2"/>
<dbReference type="SUPFAM" id="SSF55729">
    <property type="entry name" value="Acyl-CoA N-acyltransferases (Nat)"/>
    <property type="match status" value="1"/>
</dbReference>
<dbReference type="Gene3D" id="3.40.630.30">
    <property type="match status" value="1"/>
</dbReference>
<proteinExistence type="predicted"/>
<dbReference type="InterPro" id="IPR016181">
    <property type="entry name" value="Acyl_CoA_acyltransferase"/>
</dbReference>
<accession>A0A328C138</accession>
<dbReference type="PROSITE" id="PS51186">
    <property type="entry name" value="GNAT"/>
    <property type="match status" value="1"/>
</dbReference>
<dbReference type="EMBL" id="PTPX01000013">
    <property type="protein sequence ID" value="RAL18820.1"/>
    <property type="molecule type" value="Genomic_DNA"/>
</dbReference>
<dbReference type="Proteomes" id="UP000248689">
    <property type="component" value="Unassembled WGS sequence"/>
</dbReference>
<protein>
    <submittedName>
        <fullName evidence="2">GNAT family acetyltransferase</fullName>
    </submittedName>
</protein>
<evidence type="ECO:0000313" key="2">
    <source>
        <dbReference type="EMBL" id="RAL18820.1"/>
    </source>
</evidence>
<dbReference type="CDD" id="cd04301">
    <property type="entry name" value="NAT_SF"/>
    <property type="match status" value="1"/>
</dbReference>
<comment type="caution">
    <text evidence="2">The sequence shown here is derived from an EMBL/GenBank/DDBJ whole genome shotgun (WGS) entry which is preliminary data.</text>
</comment>
<organism evidence="2 3">
    <name type="scientific">Glaesserella australis</name>
    <dbReference type="NCBI Taxonomy" id="2094024"/>
    <lineage>
        <taxon>Bacteria</taxon>
        <taxon>Pseudomonadati</taxon>
        <taxon>Pseudomonadota</taxon>
        <taxon>Gammaproteobacteria</taxon>
        <taxon>Pasteurellales</taxon>
        <taxon>Pasteurellaceae</taxon>
        <taxon>Glaesserella</taxon>
    </lineage>
</organism>
<dbReference type="PANTHER" id="PTHR39173:SF1">
    <property type="entry name" value="ACETYLTRANSFERASE"/>
    <property type="match status" value="1"/>
</dbReference>
<evidence type="ECO:0000259" key="1">
    <source>
        <dbReference type="PROSITE" id="PS51186"/>
    </source>
</evidence>
<dbReference type="PANTHER" id="PTHR39173">
    <property type="entry name" value="ACETYLTRANSFERASE"/>
    <property type="match status" value="1"/>
</dbReference>
<keyword evidence="3" id="KW-1185">Reference proteome</keyword>
<keyword evidence="2" id="KW-0808">Transferase</keyword>
<name>A0A328C138_9PAST</name>
<dbReference type="AlphaFoldDB" id="A0A328C138"/>
<dbReference type="Pfam" id="PF13302">
    <property type="entry name" value="Acetyltransf_3"/>
    <property type="match status" value="1"/>
</dbReference>
<sequence length="139" mass="15502">MEYVALPEGSPTLWGFNKVQDTTYLAWHNELDRLIGTINLRHNLNGDFIRKYGGHIGYAIHPDFWGQGYGSEMLKLGLVKAKDIGLDRVLITCEESNIASEKVILNNGGVFETLVDGKIKRFWVGGVGENTVLEPRVSP</sequence>